<dbReference type="PANTHER" id="PTHR42947:SF1">
    <property type="entry name" value="COB--COM HETERODISULFIDE REDUCTASE SUBUNIT B 1"/>
    <property type="match status" value="1"/>
</dbReference>
<sequence>MALQTGYFPGCSLKTIDRAYDLSTRIVARDLGIDLVEVEDYSCCGAGELKGEGIRSHFLPARNLSHLLQQGQNEVVVSCNVCYHELSRTAYNFGLGGETANAIQNLLEAAEEKPLTEKPSVRNTLEYLTDVVGLDEIKAHVKRPLTGLRVAPYYGCLYHRPGDMLSSIQIAGEDPERPHFMHDLLEAIGATVVEHPAETLCCGGKNLLSDERVSGRLTGRILSQAKGSGADVLSLMCPKCAGGLDALQFRAINAVGEGARLPVMYYTQLVGLAFGHSPRELYIGDMESDALELVNRFLSGAKMANV</sequence>
<dbReference type="EMBL" id="LR778114">
    <property type="protein sequence ID" value="CAB1128199.1"/>
    <property type="molecule type" value="Genomic_DNA"/>
</dbReference>
<protein>
    <submittedName>
        <fullName evidence="3">CoB--CoM heterodisulfide reductase subunit B</fullName>
        <ecNumber evidence="3">1.8.98.1</ecNumber>
    </submittedName>
</protein>
<dbReference type="InterPro" id="IPR051278">
    <property type="entry name" value="HdrB/HdrD_reductase"/>
</dbReference>
<gene>
    <name evidence="3" type="ORF">R50_0693</name>
</gene>
<evidence type="ECO:0000313" key="4">
    <source>
        <dbReference type="Proteomes" id="UP000503399"/>
    </source>
</evidence>
<feature type="domain" description="Cysteine-rich" evidence="2">
    <location>
        <begin position="6"/>
        <end position="86"/>
    </location>
</feature>
<dbReference type="InterPro" id="IPR004017">
    <property type="entry name" value="Cys_rich_dom"/>
</dbReference>
<dbReference type="Proteomes" id="UP000503399">
    <property type="component" value="Chromosome"/>
</dbReference>
<keyword evidence="4" id="KW-1185">Reference proteome</keyword>
<dbReference type="KEGG" id="hfv:R50_0693"/>
<evidence type="ECO:0000259" key="2">
    <source>
        <dbReference type="Pfam" id="PF02754"/>
    </source>
</evidence>
<dbReference type="GO" id="GO:0051912">
    <property type="term" value="F:CoB--CoM heterodisulfide reductase activity"/>
    <property type="evidence" value="ECO:0007669"/>
    <property type="project" value="UniProtKB-EC"/>
</dbReference>
<evidence type="ECO:0000313" key="3">
    <source>
        <dbReference type="EMBL" id="CAB1128199.1"/>
    </source>
</evidence>
<accession>A0A6F8ZF22</accession>
<dbReference type="Pfam" id="PF02754">
    <property type="entry name" value="CCG"/>
    <property type="match status" value="2"/>
</dbReference>
<keyword evidence="1 3" id="KW-0560">Oxidoreductase</keyword>
<evidence type="ECO:0000256" key="1">
    <source>
        <dbReference type="ARBA" id="ARBA00023002"/>
    </source>
</evidence>
<dbReference type="PANTHER" id="PTHR42947">
    <property type="entry name" value="COB--COM HETERODISULFIDE REDUCTASE SUBUNIT B 1"/>
    <property type="match status" value="1"/>
</dbReference>
<name>A0A6F8ZF22_9FIRM</name>
<dbReference type="EC" id="1.8.98.1" evidence="3"/>
<proteinExistence type="predicted"/>
<organism evidence="3 4">
    <name type="scientific">Candidatus Hydrogenisulfobacillus filiaventi</name>
    <dbReference type="NCBI Taxonomy" id="2707344"/>
    <lineage>
        <taxon>Bacteria</taxon>
        <taxon>Bacillati</taxon>
        <taxon>Bacillota</taxon>
        <taxon>Clostridia</taxon>
        <taxon>Eubacteriales</taxon>
        <taxon>Clostridiales Family XVII. Incertae Sedis</taxon>
        <taxon>Candidatus Hydrogenisulfobacillus</taxon>
    </lineage>
</organism>
<dbReference type="AlphaFoldDB" id="A0A6F8ZF22"/>
<feature type="domain" description="Cysteine-rich" evidence="2">
    <location>
        <begin position="153"/>
        <end position="244"/>
    </location>
</feature>
<reference evidence="3 4" key="1">
    <citation type="submission" date="2020-02" db="EMBL/GenBank/DDBJ databases">
        <authorList>
            <person name="Hogendoorn C."/>
        </authorList>
    </citation>
    <scope>NUCLEOTIDE SEQUENCE [LARGE SCALE GENOMIC DNA]</scope>
    <source>
        <strain evidence="3">R501</strain>
    </source>
</reference>